<dbReference type="Proteomes" id="UP000198546">
    <property type="component" value="Chromosome i"/>
</dbReference>
<dbReference type="InterPro" id="IPR051601">
    <property type="entry name" value="Serine_prot/Carboxylest_S33"/>
</dbReference>
<dbReference type="GO" id="GO:0016787">
    <property type="term" value="F:hydrolase activity"/>
    <property type="evidence" value="ECO:0007669"/>
    <property type="project" value="UniProtKB-KW"/>
</dbReference>
<dbReference type="EMBL" id="LT629688">
    <property type="protein sequence ID" value="SDD09557.1"/>
    <property type="molecule type" value="Genomic_DNA"/>
</dbReference>
<dbReference type="OrthoDB" id="3930934at2"/>
<keyword evidence="3 6" id="KW-0378">Hydrolase</keyword>
<evidence type="ECO:0000259" key="5">
    <source>
        <dbReference type="Pfam" id="PF08386"/>
    </source>
</evidence>
<reference evidence="6 7" key="1">
    <citation type="submission" date="2016-10" db="EMBL/GenBank/DDBJ databases">
        <authorList>
            <person name="de Groot N.N."/>
        </authorList>
    </citation>
    <scope>NUCLEOTIDE SEQUENCE [LARGE SCALE GENOMIC DNA]</scope>
    <source>
        <strain evidence="6 7">MON 2.2</strain>
    </source>
</reference>
<sequence length="532" mass="56552">MPTTTTRTARGPFPVLCVLVALLLVACTPGRSGPGGDPSSGAPSASTSSSPSAEDENPDRPDPQVPDVRPEGFVDPPPGSGLQRYAGQTPAWTPCEAHQCATVKVPLDHGDPDGQAITLSLLKVPATAEPRLGTLFVNPGGPGFGGTGTAKDFTRTGLEQYDVVGWDPRGVGGSTPVRCFQGEDVDAYMALDTSPDDSAERQALVVANRSFGQSCLERSGTLLQHISTLDTVRDLDLLRQMVGDERLSYLGYSYGTYIGSVYAELFPTRVGRLVLDSAVNISEEEDVTQAVGFDRALTSFADWCVARGCQLGSSREEVLQGITTIFDATDVQPMPTRSERRLTQSLAVTGVVVLLYSEQSWPQLREALELAADGDGDALLFYADAYNARGEDGQYGQSTFAFPAISCVDRHDEGLDQALEDWESDEEVAPIFGRYFGPALTCPVWPVAPKVLEEPIRGAGADPVLVVGTTGDSATPYEYAVSMADQLESGHLLTLEGEGHGAYGDGSTCIDQAVVGYLVEGTLPPEGTRCRE</sequence>
<evidence type="ECO:0000313" key="7">
    <source>
        <dbReference type="Proteomes" id="UP000198546"/>
    </source>
</evidence>
<dbReference type="PANTHER" id="PTHR43248:SF29">
    <property type="entry name" value="TRIPEPTIDYL AMINOPEPTIDASE"/>
    <property type="match status" value="1"/>
</dbReference>
<feature type="compositionally biased region" description="Low complexity" evidence="4">
    <location>
        <begin position="39"/>
        <end position="52"/>
    </location>
</feature>
<dbReference type="Pfam" id="PF08386">
    <property type="entry name" value="Abhydrolase_4"/>
    <property type="match status" value="1"/>
</dbReference>
<dbReference type="PANTHER" id="PTHR43248">
    <property type="entry name" value="2-SUCCINYL-6-HYDROXY-2,4-CYCLOHEXADIENE-1-CARBOXYLATE SYNTHASE"/>
    <property type="match status" value="1"/>
</dbReference>
<evidence type="ECO:0000313" key="6">
    <source>
        <dbReference type="EMBL" id="SDD09557.1"/>
    </source>
</evidence>
<dbReference type="STRING" id="675864.SAMN04489747_0157"/>
<keyword evidence="7" id="KW-1185">Reference proteome</keyword>
<accession>A0A1G6S056</accession>
<dbReference type="InterPro" id="IPR029058">
    <property type="entry name" value="AB_hydrolase_fold"/>
</dbReference>
<feature type="domain" description="Peptidase S33 tripeptidyl aminopeptidase-like C-terminal" evidence="5">
    <location>
        <begin position="430"/>
        <end position="530"/>
    </location>
</feature>
<dbReference type="AlphaFoldDB" id="A0A1G6S056"/>
<evidence type="ECO:0000256" key="3">
    <source>
        <dbReference type="ARBA" id="ARBA00022801"/>
    </source>
</evidence>
<dbReference type="Gene3D" id="3.40.50.1820">
    <property type="entry name" value="alpha/beta hydrolase"/>
    <property type="match status" value="1"/>
</dbReference>
<evidence type="ECO:0000256" key="4">
    <source>
        <dbReference type="SAM" id="MobiDB-lite"/>
    </source>
</evidence>
<comment type="similarity">
    <text evidence="1">Belongs to the peptidase S33 family.</text>
</comment>
<feature type="region of interest" description="Disordered" evidence="4">
    <location>
        <begin position="31"/>
        <end position="89"/>
    </location>
</feature>
<protein>
    <submittedName>
        <fullName evidence="6">Alpha/beta hydrolase fold</fullName>
    </submittedName>
</protein>
<feature type="compositionally biased region" description="Basic and acidic residues" evidence="4">
    <location>
        <begin position="58"/>
        <end position="72"/>
    </location>
</feature>
<evidence type="ECO:0000256" key="2">
    <source>
        <dbReference type="ARBA" id="ARBA00022729"/>
    </source>
</evidence>
<proteinExistence type="inferred from homology"/>
<dbReference type="InterPro" id="IPR013595">
    <property type="entry name" value="Pept_S33_TAP-like_C"/>
</dbReference>
<evidence type="ECO:0000256" key="1">
    <source>
        <dbReference type="ARBA" id="ARBA00010088"/>
    </source>
</evidence>
<dbReference type="SUPFAM" id="SSF53474">
    <property type="entry name" value="alpha/beta-Hydrolases"/>
    <property type="match status" value="1"/>
</dbReference>
<keyword evidence="2" id="KW-0732">Signal</keyword>
<name>A0A1G6S056_9ACTN</name>
<gene>
    <name evidence="6" type="ORF">SAMN04489747_0157</name>
</gene>
<dbReference type="PROSITE" id="PS51257">
    <property type="entry name" value="PROKAR_LIPOPROTEIN"/>
    <property type="match status" value="1"/>
</dbReference>
<organism evidence="6 7">
    <name type="scientific">Auraticoccus monumenti</name>
    <dbReference type="NCBI Taxonomy" id="675864"/>
    <lineage>
        <taxon>Bacteria</taxon>
        <taxon>Bacillati</taxon>
        <taxon>Actinomycetota</taxon>
        <taxon>Actinomycetes</taxon>
        <taxon>Propionibacteriales</taxon>
        <taxon>Propionibacteriaceae</taxon>
        <taxon>Auraticoccus</taxon>
    </lineage>
</organism>
<dbReference type="RefSeq" id="WP_090589688.1">
    <property type="nucleotide sequence ID" value="NZ_LT629688.1"/>
</dbReference>